<dbReference type="EMBL" id="CP048882">
    <property type="protein sequence ID" value="QPP05335.1"/>
    <property type="molecule type" value="Genomic_DNA"/>
</dbReference>
<gene>
    <name evidence="2" type="ORF">G4Z16_01830</name>
</gene>
<evidence type="ECO:0000313" key="2">
    <source>
        <dbReference type="EMBL" id="QPP05335.1"/>
    </source>
</evidence>
<sequence length="76" mass="8165">MAMVEAVKECPAVESDEEQTAQQHGNQTVTPRHKHSGASVRGVEQHASSAERHASPRDGEATWSKRLEELCAGGNA</sequence>
<accession>A0A7T1WS40</accession>
<evidence type="ECO:0000256" key="1">
    <source>
        <dbReference type="SAM" id="MobiDB-lite"/>
    </source>
</evidence>
<feature type="compositionally biased region" description="Polar residues" evidence="1">
    <location>
        <begin position="20"/>
        <end position="30"/>
    </location>
</feature>
<dbReference type="RefSeq" id="WP_197348845.1">
    <property type="nucleotide sequence ID" value="NZ_CP048882.1"/>
</dbReference>
<evidence type="ECO:0000313" key="3">
    <source>
        <dbReference type="Proteomes" id="UP000595046"/>
    </source>
</evidence>
<dbReference type="KEGG" id="sbat:G4Z16_01830"/>
<dbReference type="AlphaFoldDB" id="A0A7T1WS40"/>
<feature type="region of interest" description="Disordered" evidence="1">
    <location>
        <begin position="1"/>
        <end position="76"/>
    </location>
</feature>
<organism evidence="2 3">
    <name type="scientific">Streptomyces bathyalis</name>
    <dbReference type="NCBI Taxonomy" id="2710756"/>
    <lineage>
        <taxon>Bacteria</taxon>
        <taxon>Bacillati</taxon>
        <taxon>Actinomycetota</taxon>
        <taxon>Actinomycetes</taxon>
        <taxon>Kitasatosporales</taxon>
        <taxon>Streptomycetaceae</taxon>
        <taxon>Streptomyces</taxon>
    </lineage>
</organism>
<dbReference type="Proteomes" id="UP000595046">
    <property type="component" value="Chromosome"/>
</dbReference>
<name>A0A7T1WS40_9ACTN</name>
<proteinExistence type="predicted"/>
<keyword evidence="3" id="KW-1185">Reference proteome</keyword>
<reference evidence="3" key="1">
    <citation type="submission" date="2020-02" db="EMBL/GenBank/DDBJ databases">
        <title>Streptomyces sp. ASO4wet.</title>
        <authorList>
            <person name="Risdian C."/>
            <person name="Landwehr W."/>
            <person name="Schupp P."/>
            <person name="Wink J."/>
        </authorList>
    </citation>
    <scope>NUCLEOTIDE SEQUENCE [LARGE SCALE GENOMIC DNA]</scope>
    <source>
        <strain evidence="3">ASO4wet</strain>
    </source>
</reference>
<protein>
    <submittedName>
        <fullName evidence="2">Uncharacterized protein</fullName>
    </submittedName>
</protein>
<feature type="compositionally biased region" description="Basic and acidic residues" evidence="1">
    <location>
        <begin position="49"/>
        <end position="69"/>
    </location>
</feature>